<dbReference type="Proteomes" id="UP000183832">
    <property type="component" value="Unassembled WGS sequence"/>
</dbReference>
<dbReference type="PANTHER" id="PTHR11008">
    <property type="entry name" value="PROTEIN TAKEOUT-LIKE PROTEIN"/>
    <property type="match status" value="1"/>
</dbReference>
<evidence type="ECO:0000256" key="1">
    <source>
        <dbReference type="SAM" id="SignalP"/>
    </source>
</evidence>
<reference evidence="2 3" key="1">
    <citation type="submission" date="2015-04" db="EMBL/GenBank/DDBJ databases">
        <authorList>
            <person name="Syromyatnikov M.Y."/>
            <person name="Popov V.N."/>
        </authorList>
    </citation>
    <scope>NUCLEOTIDE SEQUENCE [LARGE SCALE GENOMIC DNA]</scope>
</reference>
<sequence>MAKKNLFHVTVFIFLINLCTPALRLEPFFLGDIVFNQGFEVSLFNIKAYGASNLKIEKIRINTESFKIELVAFMPKITTESTYAISWKISLLDIKGQGNAYAILENVKSILKLTGSNYQRQGATYLKIDKVQLKIQPQSTKLRFDNLFNGNKALEDVGNEVINQNVHLLSANMLPLVEQAIGARIFKVANQVFEKAPRSEFFP</sequence>
<accession>A0A1J1IFT9</accession>
<dbReference type="GO" id="GO:0005615">
    <property type="term" value="C:extracellular space"/>
    <property type="evidence" value="ECO:0007669"/>
    <property type="project" value="TreeGrafter"/>
</dbReference>
<feature type="signal peptide" evidence="1">
    <location>
        <begin position="1"/>
        <end position="24"/>
    </location>
</feature>
<evidence type="ECO:0000313" key="2">
    <source>
        <dbReference type="EMBL" id="CRK99075.1"/>
    </source>
</evidence>
<dbReference type="PANTHER" id="PTHR11008:SF41">
    <property type="entry name" value="RE70318P"/>
    <property type="match status" value="1"/>
</dbReference>
<keyword evidence="3" id="KW-1185">Reference proteome</keyword>
<dbReference type="OrthoDB" id="8179031at2759"/>
<feature type="chain" id="PRO_5013017947" evidence="1">
    <location>
        <begin position="25"/>
        <end position="203"/>
    </location>
</feature>
<protein>
    <submittedName>
        <fullName evidence="2">CLUMA_CG012351, isoform A</fullName>
    </submittedName>
</protein>
<keyword evidence="1" id="KW-0732">Signal</keyword>
<dbReference type="STRING" id="568069.A0A1J1IFT9"/>
<dbReference type="AlphaFoldDB" id="A0A1J1IFT9"/>
<evidence type="ECO:0000313" key="3">
    <source>
        <dbReference type="Proteomes" id="UP000183832"/>
    </source>
</evidence>
<name>A0A1J1IFT9_9DIPT</name>
<proteinExistence type="predicted"/>
<organism evidence="2 3">
    <name type="scientific">Clunio marinus</name>
    <dbReference type="NCBI Taxonomy" id="568069"/>
    <lineage>
        <taxon>Eukaryota</taxon>
        <taxon>Metazoa</taxon>
        <taxon>Ecdysozoa</taxon>
        <taxon>Arthropoda</taxon>
        <taxon>Hexapoda</taxon>
        <taxon>Insecta</taxon>
        <taxon>Pterygota</taxon>
        <taxon>Neoptera</taxon>
        <taxon>Endopterygota</taxon>
        <taxon>Diptera</taxon>
        <taxon>Nematocera</taxon>
        <taxon>Chironomoidea</taxon>
        <taxon>Chironomidae</taxon>
        <taxon>Clunio</taxon>
    </lineage>
</organism>
<dbReference type="Pfam" id="PF06585">
    <property type="entry name" value="JHBP"/>
    <property type="match status" value="1"/>
</dbReference>
<gene>
    <name evidence="2" type="primary">similar to Protein takeout</name>
    <name evidence="2" type="ORF">CLUMA_CG012351</name>
</gene>
<dbReference type="EMBL" id="CVRI01000048">
    <property type="protein sequence ID" value="CRK99075.1"/>
    <property type="molecule type" value="Genomic_DNA"/>
</dbReference>
<dbReference type="InterPro" id="IPR038606">
    <property type="entry name" value="To_sf"/>
</dbReference>
<dbReference type="InterPro" id="IPR010562">
    <property type="entry name" value="Haemolymph_juvenile_hormone-bd"/>
</dbReference>
<dbReference type="SMART" id="SM00700">
    <property type="entry name" value="JHBP"/>
    <property type="match status" value="1"/>
</dbReference>
<dbReference type="Gene3D" id="3.15.10.30">
    <property type="entry name" value="Haemolymph juvenile hormone binding protein"/>
    <property type="match status" value="1"/>
</dbReference>